<keyword evidence="2" id="KW-0479">Metal-binding</keyword>
<dbReference type="PROSITE" id="PS00444">
    <property type="entry name" value="POLYPRENYL_SYNTHASE_2"/>
    <property type="match status" value="1"/>
</dbReference>
<dbReference type="RefSeq" id="XP_043134145.1">
    <property type="nucleotide sequence ID" value="XM_043285455.1"/>
</dbReference>
<evidence type="ECO:0000256" key="1">
    <source>
        <dbReference type="ARBA" id="ARBA00022679"/>
    </source>
</evidence>
<name>A0A7R7ZKP2_ASPCH</name>
<keyword evidence="5" id="KW-1185">Reference proteome</keyword>
<accession>A0A7R7ZKP2</accession>
<dbReference type="InterPro" id="IPR033749">
    <property type="entry name" value="Polyprenyl_synt_CS"/>
</dbReference>
<keyword evidence="1" id="KW-0808">Transferase</keyword>
<dbReference type="GO" id="GO:0004659">
    <property type="term" value="F:prenyltransferase activity"/>
    <property type="evidence" value="ECO:0007669"/>
    <property type="project" value="InterPro"/>
</dbReference>
<reference evidence="4" key="2">
    <citation type="submission" date="2021-02" db="EMBL/GenBank/DDBJ databases">
        <title>Aspergillus chevalieri M1 genome sequence.</title>
        <authorList>
            <person name="Kadooka C."/>
            <person name="Mori K."/>
            <person name="Futagami T."/>
        </authorList>
    </citation>
    <scope>NUCLEOTIDE SEQUENCE</scope>
    <source>
        <strain evidence="4">M1</strain>
    </source>
</reference>
<dbReference type="KEGG" id="ache:ACHE_21081A"/>
<dbReference type="Proteomes" id="UP000637239">
    <property type="component" value="Chromosome 2"/>
</dbReference>
<dbReference type="InterPro" id="IPR008949">
    <property type="entry name" value="Isoprenoid_synthase_dom_sf"/>
</dbReference>
<gene>
    <name evidence="4" type="ORF">ACHE_21081A</name>
</gene>
<evidence type="ECO:0000313" key="5">
    <source>
        <dbReference type="Proteomes" id="UP000637239"/>
    </source>
</evidence>
<keyword evidence="3" id="KW-0460">Magnesium</keyword>
<evidence type="ECO:0000256" key="2">
    <source>
        <dbReference type="ARBA" id="ARBA00022723"/>
    </source>
</evidence>
<dbReference type="Gene3D" id="1.10.600.10">
    <property type="entry name" value="Farnesyl Diphosphate Synthase"/>
    <property type="match status" value="1"/>
</dbReference>
<dbReference type="GO" id="GO:0043386">
    <property type="term" value="P:mycotoxin biosynthetic process"/>
    <property type="evidence" value="ECO:0007669"/>
    <property type="project" value="UniProtKB-ARBA"/>
</dbReference>
<dbReference type="SUPFAM" id="SSF48576">
    <property type="entry name" value="Terpenoid synthases"/>
    <property type="match status" value="1"/>
</dbReference>
<proteinExistence type="predicted"/>
<dbReference type="GeneID" id="66979982"/>
<dbReference type="EMBL" id="AP024417">
    <property type="protein sequence ID" value="BCR85623.1"/>
    <property type="molecule type" value="Genomic_DNA"/>
</dbReference>
<dbReference type="PANTHER" id="PTHR12001">
    <property type="entry name" value="GERANYLGERANYL PYROPHOSPHATE SYNTHASE"/>
    <property type="match status" value="1"/>
</dbReference>
<protein>
    <submittedName>
        <fullName evidence="4">Uncharacterized protein</fullName>
    </submittedName>
</protein>
<dbReference type="PANTHER" id="PTHR12001:SF44">
    <property type="entry name" value="GERANYLGERANYL PYROPHOSPHATE SYNTHASE"/>
    <property type="match status" value="1"/>
</dbReference>
<evidence type="ECO:0000256" key="3">
    <source>
        <dbReference type="ARBA" id="ARBA00022842"/>
    </source>
</evidence>
<organism evidence="4 5">
    <name type="scientific">Aspergillus chevalieri</name>
    <name type="common">Eurotium chevalieri</name>
    <dbReference type="NCBI Taxonomy" id="182096"/>
    <lineage>
        <taxon>Eukaryota</taxon>
        <taxon>Fungi</taxon>
        <taxon>Dikarya</taxon>
        <taxon>Ascomycota</taxon>
        <taxon>Pezizomycotina</taxon>
        <taxon>Eurotiomycetes</taxon>
        <taxon>Eurotiomycetidae</taxon>
        <taxon>Eurotiales</taxon>
        <taxon>Aspergillaceae</taxon>
        <taxon>Aspergillus</taxon>
        <taxon>Aspergillus subgen. Aspergillus</taxon>
    </lineage>
</organism>
<dbReference type="AlphaFoldDB" id="A0A7R7ZKP2"/>
<dbReference type="Pfam" id="PF00348">
    <property type="entry name" value="polyprenyl_synt"/>
    <property type="match status" value="1"/>
</dbReference>
<sequence length="88" mass="9988">MQAESSGLCQNIKPHRFVALLGRYFQIRDDYQNLTADEYIKTKGFCEDLDEGKISLPLIYTLQKAGAHQATLRGVFHNEAHGKSFQSK</sequence>
<dbReference type="GO" id="GO:0008299">
    <property type="term" value="P:isoprenoid biosynthetic process"/>
    <property type="evidence" value="ECO:0007669"/>
    <property type="project" value="InterPro"/>
</dbReference>
<dbReference type="InterPro" id="IPR000092">
    <property type="entry name" value="Polyprenyl_synt"/>
</dbReference>
<dbReference type="GO" id="GO:0046165">
    <property type="term" value="P:alcohol biosynthetic process"/>
    <property type="evidence" value="ECO:0007669"/>
    <property type="project" value="UniProtKB-ARBA"/>
</dbReference>
<dbReference type="GO" id="GO:0046872">
    <property type="term" value="F:metal ion binding"/>
    <property type="evidence" value="ECO:0007669"/>
    <property type="project" value="UniProtKB-KW"/>
</dbReference>
<evidence type="ECO:0000313" key="4">
    <source>
        <dbReference type="EMBL" id="BCR85623.1"/>
    </source>
</evidence>
<reference evidence="4" key="1">
    <citation type="submission" date="2021-01" db="EMBL/GenBank/DDBJ databases">
        <authorList>
            <consortium name="Aspergillus chevalieri M1 genome sequencing consortium"/>
            <person name="Kazuki M."/>
            <person name="Futagami T."/>
        </authorList>
    </citation>
    <scope>NUCLEOTIDE SEQUENCE</scope>
    <source>
        <strain evidence="4">M1</strain>
    </source>
</reference>